<dbReference type="EMBL" id="DSLA01000092">
    <property type="protein sequence ID" value="HEH35625.1"/>
    <property type="molecule type" value="Genomic_DNA"/>
</dbReference>
<comment type="caution">
    <text evidence="1">The sequence shown here is derived from an EMBL/GenBank/DDBJ whole genome shotgun (WGS) entry which is preliminary data.</text>
</comment>
<accession>A0A7J2TJ88</accession>
<dbReference type="SUPFAM" id="SSF55021">
    <property type="entry name" value="ACT-like"/>
    <property type="match status" value="1"/>
</dbReference>
<organism evidence="1">
    <name type="scientific">Archaeoglobus fulgidus</name>
    <dbReference type="NCBI Taxonomy" id="2234"/>
    <lineage>
        <taxon>Archaea</taxon>
        <taxon>Methanobacteriati</taxon>
        <taxon>Methanobacteriota</taxon>
        <taxon>Archaeoglobi</taxon>
        <taxon>Archaeoglobales</taxon>
        <taxon>Archaeoglobaceae</taxon>
        <taxon>Archaeoglobus</taxon>
    </lineage>
</organism>
<name>A0A7J2TJ88_ARCFL</name>
<dbReference type="AlphaFoldDB" id="A0A7J2TJ88"/>
<reference evidence="1" key="1">
    <citation type="journal article" date="2020" name="mSystems">
        <title>Genome- and Community-Level Interaction Insights into Carbon Utilization and Element Cycling Functions of Hydrothermarchaeota in Hydrothermal Sediment.</title>
        <authorList>
            <person name="Zhou Z."/>
            <person name="Liu Y."/>
            <person name="Xu W."/>
            <person name="Pan J."/>
            <person name="Luo Z.H."/>
            <person name="Li M."/>
        </authorList>
    </citation>
    <scope>NUCLEOTIDE SEQUENCE [LARGE SCALE GENOMIC DNA]</scope>
    <source>
        <strain evidence="1">SpSt-26</strain>
    </source>
</reference>
<evidence type="ECO:0000313" key="1">
    <source>
        <dbReference type="EMBL" id="HEH35625.1"/>
    </source>
</evidence>
<sequence>MWEKIAKKFEKYPSQIAVAKEFLRLGISVRGGKAYCGNIELVPAKIAEAIGVDRKVVVSTIQNIEGDEELKKVFEKLKPVADITEVARAFGYGVLEVYAESSKVGIAAGVTSALAREGILIRYLLAEDPEISVESKMVVVTDKKIPGKVVEEILRVEGVKKVVIS</sequence>
<dbReference type="PIRSF" id="PIRSF004897">
    <property type="entry name" value="UCP004897_ACT"/>
    <property type="match status" value="1"/>
</dbReference>
<gene>
    <name evidence="1" type="ORF">ENP88_05685</name>
</gene>
<dbReference type="InterPro" id="IPR014424">
    <property type="entry name" value="UCP004897_ACT"/>
</dbReference>
<proteinExistence type="predicted"/>
<dbReference type="InterPro" id="IPR045865">
    <property type="entry name" value="ACT-like_dom_sf"/>
</dbReference>
<protein>
    <submittedName>
        <fullName evidence="1">ACT domain-containing protein</fullName>
    </submittedName>
</protein>